<evidence type="ECO:0000256" key="7">
    <source>
        <dbReference type="ARBA" id="ARBA00022786"/>
    </source>
</evidence>
<evidence type="ECO:0000259" key="11">
    <source>
        <dbReference type="PROSITE" id="PS50089"/>
    </source>
</evidence>
<dbReference type="OrthoDB" id="10009520at2759"/>
<dbReference type="PANTHER" id="PTHR11685">
    <property type="entry name" value="RBR FAMILY RING FINGER AND IBR DOMAIN-CONTAINING"/>
    <property type="match status" value="1"/>
</dbReference>
<dbReference type="PROSITE" id="PS51873">
    <property type="entry name" value="TRIAD"/>
    <property type="match status" value="1"/>
</dbReference>
<dbReference type="AlphaFoldDB" id="A0A9W8PRQ3"/>
<dbReference type="PROSITE" id="PS50089">
    <property type="entry name" value="ZF_RING_2"/>
    <property type="match status" value="1"/>
</dbReference>
<evidence type="ECO:0000256" key="1">
    <source>
        <dbReference type="ARBA" id="ARBA00001798"/>
    </source>
</evidence>
<feature type="domain" description="RING-type" evidence="12">
    <location>
        <begin position="139"/>
        <end position="334"/>
    </location>
</feature>
<feature type="region of interest" description="Disordered" evidence="10">
    <location>
        <begin position="106"/>
        <end position="134"/>
    </location>
</feature>
<keyword evidence="7" id="KW-0833">Ubl conjugation pathway</keyword>
<evidence type="ECO:0000256" key="9">
    <source>
        <dbReference type="PROSITE-ProRule" id="PRU00175"/>
    </source>
</evidence>
<dbReference type="GO" id="GO:0016567">
    <property type="term" value="P:protein ubiquitination"/>
    <property type="evidence" value="ECO:0007669"/>
    <property type="project" value="InterPro"/>
</dbReference>
<dbReference type="GO" id="GO:0008270">
    <property type="term" value="F:zinc ion binding"/>
    <property type="evidence" value="ECO:0007669"/>
    <property type="project" value="UniProtKB-KW"/>
</dbReference>
<dbReference type="GO" id="GO:0061630">
    <property type="term" value="F:ubiquitin protein ligase activity"/>
    <property type="evidence" value="ECO:0007669"/>
    <property type="project" value="UniProtKB-EC"/>
</dbReference>
<keyword evidence="14" id="KW-1185">Reference proteome</keyword>
<keyword evidence="5" id="KW-0677">Repeat</keyword>
<sequence length="336" mass="36986">MDEAGDYALALSIALEVAVDSSLIASLLKDDQQVQKDRRIAKRLAVSPTKDTVLIAALLQVEEQAEKDHLLAVRLAGGPDVARETQGATANDDGRLDDETYNRLKRYNTQAGNDGKSDGKPDEKLDEKPGVSSNSKKRKMKECIVCRDDFPESDTTDAPCSHTLCRSCFITLLNTTMDDESLFPPKCCSKPIPITAKNPFITQSMVDKFKRKKIEFATVDRTYCSNRNCSTFIPPSSVHGNMGTCTSCRKKTCVRCKRTGHQGLCPVDEISQEVLDMGERQGWKRCVKCGHLIELTLGCNHMSESIFTAKETWDVPAGINSAMSADASGRHVCVVE</sequence>
<evidence type="ECO:0000256" key="8">
    <source>
        <dbReference type="ARBA" id="ARBA00022833"/>
    </source>
</evidence>
<dbReference type="InterPro" id="IPR031127">
    <property type="entry name" value="E3_UB_ligase_RBR"/>
</dbReference>
<evidence type="ECO:0000256" key="6">
    <source>
        <dbReference type="ARBA" id="ARBA00022771"/>
    </source>
</evidence>
<evidence type="ECO:0000256" key="5">
    <source>
        <dbReference type="ARBA" id="ARBA00022737"/>
    </source>
</evidence>
<feature type="compositionally biased region" description="Basic and acidic residues" evidence="10">
    <location>
        <begin position="115"/>
        <end position="129"/>
    </location>
</feature>
<keyword evidence="8" id="KW-0862">Zinc</keyword>
<evidence type="ECO:0000256" key="2">
    <source>
        <dbReference type="ARBA" id="ARBA00012251"/>
    </source>
</evidence>
<dbReference type="InterPro" id="IPR002867">
    <property type="entry name" value="IBR_dom"/>
</dbReference>
<keyword evidence="3" id="KW-0808">Transferase</keyword>
<comment type="catalytic activity">
    <reaction evidence="1">
        <text>[E2 ubiquitin-conjugating enzyme]-S-ubiquitinyl-L-cysteine + [acceptor protein]-L-lysine = [E2 ubiquitin-conjugating enzyme]-L-cysteine + [acceptor protein]-N(6)-ubiquitinyl-L-lysine.</text>
        <dbReference type="EC" id="2.3.2.31"/>
    </reaction>
</comment>
<evidence type="ECO:0000313" key="14">
    <source>
        <dbReference type="Proteomes" id="UP001152130"/>
    </source>
</evidence>
<dbReference type="SMART" id="SM00647">
    <property type="entry name" value="IBR"/>
    <property type="match status" value="1"/>
</dbReference>
<dbReference type="InterPro" id="IPR001841">
    <property type="entry name" value="Znf_RING"/>
</dbReference>
<gene>
    <name evidence="13" type="ORF">NW766_005614</name>
</gene>
<proteinExistence type="predicted"/>
<keyword evidence="6 9" id="KW-0863">Zinc-finger</keyword>
<evidence type="ECO:0000256" key="3">
    <source>
        <dbReference type="ARBA" id="ARBA00022679"/>
    </source>
</evidence>
<dbReference type="Gene3D" id="3.30.40.10">
    <property type="entry name" value="Zinc/RING finger domain, C3HC4 (zinc finger)"/>
    <property type="match status" value="1"/>
</dbReference>
<dbReference type="Pfam" id="PF01485">
    <property type="entry name" value="IBR"/>
    <property type="match status" value="1"/>
</dbReference>
<accession>A0A9W8PRQ3</accession>
<name>A0A9W8PRQ3_9HYPO</name>
<organism evidence="13 14">
    <name type="scientific">Fusarium irregulare</name>
    <dbReference type="NCBI Taxonomy" id="2494466"/>
    <lineage>
        <taxon>Eukaryota</taxon>
        <taxon>Fungi</taxon>
        <taxon>Dikarya</taxon>
        <taxon>Ascomycota</taxon>
        <taxon>Pezizomycotina</taxon>
        <taxon>Sordariomycetes</taxon>
        <taxon>Hypocreomycetidae</taxon>
        <taxon>Hypocreales</taxon>
        <taxon>Nectriaceae</taxon>
        <taxon>Fusarium</taxon>
        <taxon>Fusarium incarnatum-equiseti species complex</taxon>
    </lineage>
</organism>
<evidence type="ECO:0000256" key="10">
    <source>
        <dbReference type="SAM" id="MobiDB-lite"/>
    </source>
</evidence>
<feature type="domain" description="RING-type" evidence="11">
    <location>
        <begin position="143"/>
        <end position="187"/>
    </location>
</feature>
<dbReference type="EMBL" id="JAPDHF010000007">
    <property type="protein sequence ID" value="KAJ4015281.1"/>
    <property type="molecule type" value="Genomic_DNA"/>
</dbReference>
<dbReference type="SUPFAM" id="SSF57850">
    <property type="entry name" value="RING/U-box"/>
    <property type="match status" value="1"/>
</dbReference>
<keyword evidence="4" id="KW-0479">Metal-binding</keyword>
<evidence type="ECO:0000256" key="4">
    <source>
        <dbReference type="ARBA" id="ARBA00022723"/>
    </source>
</evidence>
<evidence type="ECO:0000259" key="12">
    <source>
        <dbReference type="PROSITE" id="PS51873"/>
    </source>
</evidence>
<dbReference type="Proteomes" id="UP001152130">
    <property type="component" value="Unassembled WGS sequence"/>
</dbReference>
<reference evidence="13" key="1">
    <citation type="submission" date="2022-10" db="EMBL/GenBank/DDBJ databases">
        <title>Fusarium specimens isolated from Avocado Roots.</title>
        <authorList>
            <person name="Stajich J."/>
            <person name="Roper C."/>
            <person name="Heimlech-Rivalta G."/>
        </authorList>
    </citation>
    <scope>NUCLEOTIDE SEQUENCE</scope>
    <source>
        <strain evidence="13">CF00143</strain>
    </source>
</reference>
<dbReference type="InterPro" id="IPR044066">
    <property type="entry name" value="TRIAD_supradom"/>
</dbReference>
<evidence type="ECO:0000313" key="13">
    <source>
        <dbReference type="EMBL" id="KAJ4015281.1"/>
    </source>
</evidence>
<dbReference type="EC" id="2.3.2.31" evidence="2"/>
<comment type="caution">
    <text evidence="13">The sequence shown here is derived from an EMBL/GenBank/DDBJ whole genome shotgun (WGS) entry which is preliminary data.</text>
</comment>
<protein>
    <recommendedName>
        <fullName evidence="2">RBR-type E3 ubiquitin transferase</fullName>
        <ecNumber evidence="2">2.3.2.31</ecNumber>
    </recommendedName>
</protein>
<dbReference type="InterPro" id="IPR013083">
    <property type="entry name" value="Znf_RING/FYVE/PHD"/>
</dbReference>